<dbReference type="InterPro" id="IPR002126">
    <property type="entry name" value="Cadherin-like_dom"/>
</dbReference>
<dbReference type="RefSeq" id="WP_047190705.1">
    <property type="nucleotide sequence ID" value="NZ_LCYG01000053.1"/>
</dbReference>
<keyword evidence="5" id="KW-1185">Reference proteome</keyword>
<protein>
    <recommendedName>
        <fullName evidence="3">Cadherin domain-containing protein</fullName>
    </recommendedName>
</protein>
<dbReference type="SUPFAM" id="SSF51120">
    <property type="entry name" value="beta-Roll"/>
    <property type="match status" value="2"/>
</dbReference>
<dbReference type="GO" id="GO:0007156">
    <property type="term" value="P:homophilic cell adhesion via plasma membrane adhesion molecules"/>
    <property type="evidence" value="ECO:0007669"/>
    <property type="project" value="InterPro"/>
</dbReference>
<evidence type="ECO:0000313" key="5">
    <source>
        <dbReference type="Proteomes" id="UP000035489"/>
    </source>
</evidence>
<name>A0A0H1RG64_9HYPH</name>
<feature type="domain" description="Cadherin" evidence="3">
    <location>
        <begin position="568"/>
        <end position="664"/>
    </location>
</feature>
<sequence length="818" mass="87555">MSTGEIFEWESVTLPSYWGGQPLTETGHAAMTQIRDTGASTLTLVPNFFQTDKYSNSVGLRLGDPSNPWDNESDTFEQVKQAILDAKALGMNVVLKPHVETENRVWRAELAPTDPKAWFDSYKAMMVEYAKVAQEAGAAMICVGTEMDSMIDPTKVCSDGKTYTQKWAEIIDAVRAVYSGKVTYAATYWTVKDVGFWDKVDYIGVDAYFPLTPKHAPDDTSPYNPTVDAMVDALTKPHFNSWVRDTLHGGKSVVDYYKALSEQYGKKVIFTEVGYRSLDGTTTDPGVFGGSQDSPPDFQEQVDAYTALFRVMENYGGQWLAGSFLWSYYSFENPMEERGVSWTDYTTQHKPANMTITTHYSGPAHTTGLVRNGTALADRLDGGYHNDTLNGGGENDILWGGAGDDQMEGGSGDDIYVVDSINDVIIEAEGGGNDSASVLFSAYLTNFANVENLSAAGSGTINLTGNAVANILTGNDAANILDGAGGSDSLFGGKGDDVLIGSAGNDTLDGGEGSNTAKFAGNRADYAIQHTSQGVVVTGPDGTDTLKNIRVLEFTDQTIDTPNIAPDAAALSKSTVAETTSVNSIIAALSGHDADGDELTFTLNDPTGTFKIEGRNLVLIKALDYETQQHHLAITVEAKDGFGGGLIKTLTLDVLNVVETKPLALIGTAGNNSLTGEAGNDIIRGLGGRDTLKGYVGNDTLDGGYGKDVLTGGAGNDTFVFRDRLGSGNVDQITDYNKTYDSLQLDNRYMSKLGAAGRLSSSKFVLGTKALDANDHLIYDRAKGYLYYDPDGSGAAAKVLIAQFSNKAALTYSEFTII</sequence>
<dbReference type="SUPFAM" id="SSF49313">
    <property type="entry name" value="Cadherin-like"/>
    <property type="match status" value="1"/>
</dbReference>
<proteinExistence type="predicted"/>
<dbReference type="CDD" id="cd11304">
    <property type="entry name" value="Cadherin_repeat"/>
    <property type="match status" value="1"/>
</dbReference>
<dbReference type="InterPro" id="IPR015919">
    <property type="entry name" value="Cadherin-like_sf"/>
</dbReference>
<dbReference type="AlphaFoldDB" id="A0A0H1RG64"/>
<dbReference type="PANTHER" id="PTHR38340">
    <property type="entry name" value="S-LAYER PROTEIN"/>
    <property type="match status" value="1"/>
</dbReference>
<evidence type="ECO:0000256" key="2">
    <source>
        <dbReference type="ARBA" id="ARBA00022525"/>
    </source>
</evidence>
<dbReference type="Pfam" id="PF00353">
    <property type="entry name" value="HemolysinCabind"/>
    <property type="match status" value="3"/>
</dbReference>
<dbReference type="InterPro" id="IPR011049">
    <property type="entry name" value="Serralysin-like_metalloprot_C"/>
</dbReference>
<comment type="caution">
    <text evidence="4">The sequence shown here is derived from an EMBL/GenBank/DDBJ whole genome shotgun (WGS) entry which is preliminary data.</text>
</comment>
<evidence type="ECO:0000313" key="4">
    <source>
        <dbReference type="EMBL" id="KLK91607.1"/>
    </source>
</evidence>
<dbReference type="SMART" id="SM00112">
    <property type="entry name" value="CA"/>
    <property type="match status" value="1"/>
</dbReference>
<dbReference type="InterPro" id="IPR001343">
    <property type="entry name" value="Hemolysn_Ca-bd"/>
</dbReference>
<dbReference type="PATRIC" id="fig|1225564.3.peg.5237"/>
<keyword evidence="2" id="KW-0964">Secreted</keyword>
<reference evidence="4 5" key="1">
    <citation type="submission" date="2015-05" db="EMBL/GenBank/DDBJ databases">
        <title>Draft genome sequence of Microvirga vignae strain BR3299, a novel nitrogen fixing bacteria isolated from Brazil semi-aired region.</title>
        <authorList>
            <person name="Zilli J.E."/>
            <person name="Passos S.R."/>
            <person name="Leite J."/>
            <person name="Baldani J.I."/>
            <person name="Xavier G.R."/>
            <person name="Rumjaneck N.G."/>
            <person name="Simoes-Araujo J.L."/>
        </authorList>
    </citation>
    <scope>NUCLEOTIDE SEQUENCE [LARGE SCALE GENOMIC DNA]</scope>
    <source>
        <strain evidence="4 5">BR3299</strain>
    </source>
</reference>
<accession>A0A0H1RG64</accession>
<dbReference type="GO" id="GO:0005509">
    <property type="term" value="F:calcium ion binding"/>
    <property type="evidence" value="ECO:0007669"/>
    <property type="project" value="InterPro"/>
</dbReference>
<comment type="subcellular location">
    <subcellularLocation>
        <location evidence="1">Secreted</location>
    </subcellularLocation>
</comment>
<dbReference type="InterPro" id="IPR017853">
    <property type="entry name" value="GH"/>
</dbReference>
<dbReference type="GO" id="GO:0016020">
    <property type="term" value="C:membrane"/>
    <property type="evidence" value="ECO:0007669"/>
    <property type="project" value="InterPro"/>
</dbReference>
<dbReference type="EMBL" id="LCYG01000053">
    <property type="protein sequence ID" value="KLK91607.1"/>
    <property type="molecule type" value="Genomic_DNA"/>
</dbReference>
<dbReference type="Pfam" id="PF22612">
    <property type="entry name" value="GH113"/>
    <property type="match status" value="1"/>
</dbReference>
<organism evidence="4 5">
    <name type="scientific">Microvirga vignae</name>
    <dbReference type="NCBI Taxonomy" id="1225564"/>
    <lineage>
        <taxon>Bacteria</taxon>
        <taxon>Pseudomonadati</taxon>
        <taxon>Pseudomonadota</taxon>
        <taxon>Alphaproteobacteria</taxon>
        <taxon>Hyphomicrobiales</taxon>
        <taxon>Methylobacteriaceae</taxon>
        <taxon>Microvirga</taxon>
    </lineage>
</organism>
<dbReference type="PROSITE" id="PS00330">
    <property type="entry name" value="HEMOLYSIN_CALCIUM"/>
    <property type="match status" value="2"/>
</dbReference>
<evidence type="ECO:0000256" key="1">
    <source>
        <dbReference type="ARBA" id="ARBA00004613"/>
    </source>
</evidence>
<dbReference type="PRINTS" id="PR00313">
    <property type="entry name" value="CABNDNGRPT"/>
</dbReference>
<dbReference type="Gene3D" id="2.150.10.10">
    <property type="entry name" value="Serralysin-like metalloprotease, C-terminal"/>
    <property type="match status" value="3"/>
</dbReference>
<dbReference type="OrthoDB" id="9803927at2"/>
<dbReference type="InterPro" id="IPR050557">
    <property type="entry name" value="RTX_toxin/Mannuronan_C5-epim"/>
</dbReference>
<dbReference type="SUPFAM" id="SSF51445">
    <property type="entry name" value="(Trans)glycosidases"/>
    <property type="match status" value="1"/>
</dbReference>
<dbReference type="GO" id="GO:0005576">
    <property type="term" value="C:extracellular region"/>
    <property type="evidence" value="ECO:0007669"/>
    <property type="project" value="UniProtKB-SubCell"/>
</dbReference>
<evidence type="ECO:0000259" key="3">
    <source>
        <dbReference type="PROSITE" id="PS50268"/>
    </source>
</evidence>
<dbReference type="InterPro" id="IPR018511">
    <property type="entry name" value="Hemolysin-typ_Ca-bd_CS"/>
</dbReference>
<dbReference type="Gene3D" id="3.20.20.80">
    <property type="entry name" value="Glycosidases"/>
    <property type="match status" value="1"/>
</dbReference>
<dbReference type="CDD" id="cd19608">
    <property type="entry name" value="GH113_mannanase-like"/>
    <property type="match status" value="1"/>
</dbReference>
<dbReference type="Proteomes" id="UP000035489">
    <property type="component" value="Unassembled WGS sequence"/>
</dbReference>
<gene>
    <name evidence="4" type="ORF">AA309_19670</name>
</gene>
<dbReference type="PROSITE" id="PS50268">
    <property type="entry name" value="CADHERIN_2"/>
    <property type="match status" value="1"/>
</dbReference>
<dbReference type="STRING" id="1225564.AA309_19670"/>
<dbReference type="InterPro" id="IPR055151">
    <property type="entry name" value="GH113"/>
</dbReference>
<dbReference type="PANTHER" id="PTHR38340:SF1">
    <property type="entry name" value="S-LAYER PROTEIN"/>
    <property type="match status" value="1"/>
</dbReference>